<keyword evidence="3" id="KW-0964">Secreted</keyword>
<evidence type="ECO:0000256" key="4">
    <source>
        <dbReference type="ARBA" id="ARBA00022729"/>
    </source>
</evidence>
<feature type="chain" id="PRO_5026329801" evidence="8">
    <location>
        <begin position="25"/>
        <end position="222"/>
    </location>
</feature>
<sequence length="222" mass="25381">MWTLASTLRLLLLACCLWLRPAEAQSDRRQSIWDDPIEFSTKVNDSCRMIVTGYRQYTKLRVSCKSSNRSYWCEFVGKPETCRPYNKNPRHFFVQLMWDLRKLRHACRGPRRMKAHMCRAATDESQMIFRTSSSYKPRTVSRPAAQPTTPQPQPSPTSSDAAIEASTTTIRVPPIQTTHTPTPQPTTASVESTAGSVLLSQQYCWRSLQGICAYVIGLFRRE</sequence>
<evidence type="ECO:0000256" key="2">
    <source>
        <dbReference type="ARBA" id="ARBA00008326"/>
    </source>
</evidence>
<evidence type="ECO:0000256" key="3">
    <source>
        <dbReference type="ARBA" id="ARBA00022525"/>
    </source>
</evidence>
<gene>
    <name evidence="9" type="ORF">EXN66_Car009862</name>
</gene>
<dbReference type="AlphaFoldDB" id="A0A6G1PW28"/>
<dbReference type="GO" id="GO:0005576">
    <property type="term" value="C:extracellular region"/>
    <property type="evidence" value="ECO:0007669"/>
    <property type="project" value="UniProtKB-SubCell"/>
</dbReference>
<name>A0A6G1PW28_CHAAH</name>
<proteinExistence type="inferred from homology"/>
<evidence type="ECO:0000256" key="6">
    <source>
        <dbReference type="ARBA" id="ARBA00023183"/>
    </source>
</evidence>
<protein>
    <submittedName>
        <fullName evidence="9">Fibroblast growth factor-binding protein 2</fullName>
    </submittedName>
</protein>
<evidence type="ECO:0000313" key="10">
    <source>
        <dbReference type="Proteomes" id="UP000503349"/>
    </source>
</evidence>
<dbReference type="OrthoDB" id="8941648at2759"/>
<dbReference type="Pfam" id="PF06473">
    <property type="entry name" value="FGF-BP1"/>
    <property type="match status" value="1"/>
</dbReference>
<dbReference type="GO" id="GO:0007267">
    <property type="term" value="P:cell-cell signaling"/>
    <property type="evidence" value="ECO:0007669"/>
    <property type="project" value="TreeGrafter"/>
</dbReference>
<evidence type="ECO:0000256" key="7">
    <source>
        <dbReference type="SAM" id="MobiDB-lite"/>
    </source>
</evidence>
<dbReference type="PANTHER" id="PTHR15258">
    <property type="entry name" value="FGF BINDING PROTEIN-RELATED"/>
    <property type="match status" value="1"/>
</dbReference>
<keyword evidence="4 8" id="KW-0732">Signal</keyword>
<dbReference type="InterPro" id="IPR010510">
    <property type="entry name" value="FGF1-bd"/>
</dbReference>
<evidence type="ECO:0000256" key="1">
    <source>
        <dbReference type="ARBA" id="ARBA00004613"/>
    </source>
</evidence>
<feature type="region of interest" description="Disordered" evidence="7">
    <location>
        <begin position="133"/>
        <end position="189"/>
    </location>
</feature>
<comment type="subcellular location">
    <subcellularLocation>
        <location evidence="1">Secreted</location>
    </subcellularLocation>
</comment>
<keyword evidence="10" id="KW-1185">Reference proteome</keyword>
<keyword evidence="5" id="KW-1015">Disulfide bond</keyword>
<dbReference type="GO" id="GO:0019838">
    <property type="term" value="F:growth factor binding"/>
    <property type="evidence" value="ECO:0007669"/>
    <property type="project" value="UniProtKB-KW"/>
</dbReference>
<organism evidence="9 10">
    <name type="scientific">Channa argus</name>
    <name type="common">Northern snakehead</name>
    <name type="synonym">Ophicephalus argus</name>
    <dbReference type="NCBI Taxonomy" id="215402"/>
    <lineage>
        <taxon>Eukaryota</taxon>
        <taxon>Metazoa</taxon>
        <taxon>Chordata</taxon>
        <taxon>Craniata</taxon>
        <taxon>Vertebrata</taxon>
        <taxon>Euteleostomi</taxon>
        <taxon>Actinopterygii</taxon>
        <taxon>Neopterygii</taxon>
        <taxon>Teleostei</taxon>
        <taxon>Neoteleostei</taxon>
        <taxon>Acanthomorphata</taxon>
        <taxon>Anabantaria</taxon>
        <taxon>Anabantiformes</taxon>
        <taxon>Channoidei</taxon>
        <taxon>Channidae</taxon>
        <taxon>Channa</taxon>
    </lineage>
</organism>
<evidence type="ECO:0000256" key="8">
    <source>
        <dbReference type="SAM" id="SignalP"/>
    </source>
</evidence>
<feature type="compositionally biased region" description="Low complexity" evidence="7">
    <location>
        <begin position="173"/>
        <end position="187"/>
    </location>
</feature>
<dbReference type="PANTHER" id="PTHR15258:SF1">
    <property type="entry name" value="FIBROBLAST GROWTH FACTOR-BINDING PROTEIN 2"/>
    <property type="match status" value="1"/>
</dbReference>
<reference evidence="10" key="2">
    <citation type="submission" date="2019-02" db="EMBL/GenBank/DDBJ databases">
        <title>Opniocepnalus argus Var Kimnra genome.</title>
        <authorList>
            <person name="Zhou C."/>
            <person name="Xiao S."/>
        </authorList>
    </citation>
    <scope>NUCLEOTIDE SEQUENCE [LARGE SCALE GENOMIC DNA]</scope>
</reference>
<feature type="signal peptide" evidence="8">
    <location>
        <begin position="1"/>
        <end position="24"/>
    </location>
</feature>
<reference evidence="9 10" key="1">
    <citation type="submission" date="2019-02" db="EMBL/GenBank/DDBJ databases">
        <title>Opniocepnalus argus genome.</title>
        <authorList>
            <person name="Zhou C."/>
            <person name="Xiao S."/>
        </authorList>
    </citation>
    <scope>NUCLEOTIDE SEQUENCE [LARGE SCALE GENOMIC DNA]</scope>
    <source>
        <strain evidence="9">OARG1902GOOAL</strain>
        <tissue evidence="9">Muscle</tissue>
    </source>
</reference>
<accession>A0A6G1PW28</accession>
<dbReference type="EMBL" id="CM015720">
    <property type="protein sequence ID" value="KAF3694186.1"/>
    <property type="molecule type" value="Genomic_DNA"/>
</dbReference>
<dbReference type="Proteomes" id="UP000503349">
    <property type="component" value="Chromosome 9"/>
</dbReference>
<evidence type="ECO:0000313" key="9">
    <source>
        <dbReference type="EMBL" id="KAF3694186.1"/>
    </source>
</evidence>
<keyword evidence="6" id="KW-0340">Growth factor binding</keyword>
<comment type="similarity">
    <text evidence="2">Belongs to the fibroblast growth factor-binding protein family.</text>
</comment>
<evidence type="ECO:0000256" key="5">
    <source>
        <dbReference type="ARBA" id="ARBA00023157"/>
    </source>
</evidence>